<keyword evidence="2" id="KW-1185">Reference proteome</keyword>
<evidence type="ECO:0000313" key="1">
    <source>
        <dbReference type="Ensembl" id="ENSMMMP00000026650.1"/>
    </source>
</evidence>
<organism evidence="1 2">
    <name type="scientific">Marmota marmota marmota</name>
    <name type="common">Alpine marmot</name>
    <dbReference type="NCBI Taxonomy" id="9994"/>
    <lineage>
        <taxon>Eukaryota</taxon>
        <taxon>Metazoa</taxon>
        <taxon>Chordata</taxon>
        <taxon>Craniata</taxon>
        <taxon>Vertebrata</taxon>
        <taxon>Euteleostomi</taxon>
        <taxon>Mammalia</taxon>
        <taxon>Eutheria</taxon>
        <taxon>Euarchontoglires</taxon>
        <taxon>Glires</taxon>
        <taxon>Rodentia</taxon>
        <taxon>Sciuromorpha</taxon>
        <taxon>Sciuridae</taxon>
        <taxon>Xerinae</taxon>
        <taxon>Marmotini</taxon>
        <taxon>Marmota</taxon>
    </lineage>
</organism>
<dbReference type="AlphaFoldDB" id="A0A8C6ABK3"/>
<accession>A0A8C6ABK3</accession>
<sequence>MPSPLAPRGPCAPEPPSQHVWQHRLSAAASGRSRSPRPGTGTCNRTLYTSAWPPFSPSCNLTLGTLFTHWAAPTGGPEFRGHLPLCGEGQCEATEWVTCFWRLESELGLGWSFSSQTHPSPRAWLQPEVAARGIHIRSTPSWRRFCPSRQQGPLTWATSSTPGWSRWSLLFSSQWFGGPP</sequence>
<protein>
    <submittedName>
        <fullName evidence="1">Uncharacterized protein</fullName>
    </submittedName>
</protein>
<dbReference type="Ensembl" id="ENSMMMT00000030154.1">
    <property type="protein sequence ID" value="ENSMMMP00000026650.1"/>
    <property type="gene ID" value="ENSMMMG00000023323.1"/>
</dbReference>
<evidence type="ECO:0000313" key="2">
    <source>
        <dbReference type="Proteomes" id="UP000694407"/>
    </source>
</evidence>
<dbReference type="Proteomes" id="UP000694407">
    <property type="component" value="Unplaced"/>
</dbReference>
<proteinExistence type="predicted"/>
<name>A0A8C6ABK3_MARMA</name>
<reference evidence="1" key="2">
    <citation type="submission" date="2025-09" db="UniProtKB">
        <authorList>
            <consortium name="Ensembl"/>
        </authorList>
    </citation>
    <scope>IDENTIFICATION</scope>
</reference>
<dbReference type="GeneTree" id="ENSGT01150000290739"/>
<reference evidence="1" key="1">
    <citation type="submission" date="2025-08" db="UniProtKB">
        <authorList>
            <consortium name="Ensembl"/>
        </authorList>
    </citation>
    <scope>IDENTIFICATION</scope>
</reference>